<evidence type="ECO:0000256" key="1">
    <source>
        <dbReference type="ARBA" id="ARBA00022649"/>
    </source>
</evidence>
<accession>A0ABR7E2M2</accession>
<comment type="caution">
    <text evidence="2">The sequence shown here is derived from an EMBL/GenBank/DDBJ whole genome shotgun (WGS) entry which is preliminary data.</text>
</comment>
<dbReference type="RefSeq" id="WP_186959952.1">
    <property type="nucleotide sequence ID" value="NZ_JACOOI010000015.1"/>
</dbReference>
<dbReference type="InterPro" id="IPR035093">
    <property type="entry name" value="RelE/ParE_toxin_dom_sf"/>
</dbReference>
<dbReference type="EMBL" id="JACOOI010000015">
    <property type="protein sequence ID" value="MBC5643997.1"/>
    <property type="molecule type" value="Genomic_DNA"/>
</dbReference>
<keyword evidence="3" id="KW-1185">Reference proteome</keyword>
<name>A0ABR7E2M2_9BACT</name>
<evidence type="ECO:0000313" key="3">
    <source>
        <dbReference type="Proteomes" id="UP000644010"/>
    </source>
</evidence>
<evidence type="ECO:0000313" key="2">
    <source>
        <dbReference type="EMBL" id="MBC5643997.1"/>
    </source>
</evidence>
<keyword evidence="1" id="KW-1277">Toxin-antitoxin system</keyword>
<sequence>MQNYKVVFSDLAIADLNDIVQYITENESYTCAKHVERELLRTAKSLTTFPNGYAKDEYASTPDLTVRFITKWNYKLDYTVQDDIVIIAAIFHCSRNPIRLKDRF</sequence>
<dbReference type="Gene3D" id="3.30.2310.20">
    <property type="entry name" value="RelE-like"/>
    <property type="match status" value="1"/>
</dbReference>
<dbReference type="InterPro" id="IPR007712">
    <property type="entry name" value="RelE/ParE_toxin"/>
</dbReference>
<dbReference type="Proteomes" id="UP000644010">
    <property type="component" value="Unassembled WGS sequence"/>
</dbReference>
<dbReference type="Pfam" id="PF05016">
    <property type="entry name" value="ParE_toxin"/>
    <property type="match status" value="1"/>
</dbReference>
<protein>
    <submittedName>
        <fullName evidence="2">Type II toxin-antitoxin system RelE/ParE family toxin</fullName>
    </submittedName>
</protein>
<proteinExistence type="predicted"/>
<gene>
    <name evidence="2" type="ORF">H8S77_14020</name>
</gene>
<reference evidence="2 3" key="1">
    <citation type="submission" date="2020-08" db="EMBL/GenBank/DDBJ databases">
        <title>Genome public.</title>
        <authorList>
            <person name="Liu C."/>
            <person name="Sun Q."/>
        </authorList>
    </citation>
    <scope>NUCLEOTIDE SEQUENCE [LARGE SCALE GENOMIC DNA]</scope>
    <source>
        <strain evidence="2 3">BX2</strain>
    </source>
</reference>
<organism evidence="2 3">
    <name type="scientific">Parabacteroides segnis</name>
    <dbReference type="NCBI Taxonomy" id="2763058"/>
    <lineage>
        <taxon>Bacteria</taxon>
        <taxon>Pseudomonadati</taxon>
        <taxon>Bacteroidota</taxon>
        <taxon>Bacteroidia</taxon>
        <taxon>Bacteroidales</taxon>
        <taxon>Tannerellaceae</taxon>
        <taxon>Parabacteroides</taxon>
    </lineage>
</organism>